<name>A0A150H4U9_GONPE</name>
<reference evidence="2" key="1">
    <citation type="journal article" date="2016" name="Nat. Commun.">
        <title>The Gonium pectorale genome demonstrates co-option of cell cycle regulation during the evolution of multicellularity.</title>
        <authorList>
            <person name="Hanschen E.R."/>
            <person name="Marriage T.N."/>
            <person name="Ferris P.J."/>
            <person name="Hamaji T."/>
            <person name="Toyoda A."/>
            <person name="Fujiyama A."/>
            <person name="Neme R."/>
            <person name="Noguchi H."/>
            <person name="Minakuchi Y."/>
            <person name="Suzuki M."/>
            <person name="Kawai-Toyooka H."/>
            <person name="Smith D.R."/>
            <person name="Sparks H."/>
            <person name="Anderson J."/>
            <person name="Bakaric R."/>
            <person name="Luria V."/>
            <person name="Karger A."/>
            <person name="Kirschner M.W."/>
            <person name="Durand P.M."/>
            <person name="Michod R.E."/>
            <person name="Nozaki H."/>
            <person name="Olson B.J."/>
        </authorList>
    </citation>
    <scope>NUCLEOTIDE SEQUENCE [LARGE SCALE GENOMIC DNA]</scope>
    <source>
        <strain evidence="2">NIES-2863</strain>
    </source>
</reference>
<accession>A0A150H4U9</accession>
<protein>
    <submittedName>
        <fullName evidence="1">Uncharacterized protein</fullName>
    </submittedName>
</protein>
<evidence type="ECO:0000313" key="2">
    <source>
        <dbReference type="Proteomes" id="UP000075714"/>
    </source>
</evidence>
<dbReference type="EMBL" id="LSYV01000001">
    <property type="protein sequence ID" value="KXZ57083.1"/>
    <property type="molecule type" value="Genomic_DNA"/>
</dbReference>
<keyword evidence="2" id="KW-1185">Reference proteome</keyword>
<dbReference type="Proteomes" id="UP000075714">
    <property type="component" value="Unassembled WGS sequence"/>
</dbReference>
<dbReference type="AlphaFoldDB" id="A0A150H4U9"/>
<sequence length="100" mass="11113">MEARLRDVPAARRALETPQAEDFLPPRPGGDPAGIFGDLIGCKSVLAKLREWQATIRACQAVGRDPLQSFELNFRFVGAPGSWVYKNFMYPPGLKEPLLK</sequence>
<proteinExistence type="predicted"/>
<comment type="caution">
    <text evidence="1">The sequence shown here is derived from an EMBL/GenBank/DDBJ whole genome shotgun (WGS) entry which is preliminary data.</text>
</comment>
<organism evidence="1 2">
    <name type="scientific">Gonium pectorale</name>
    <name type="common">Green alga</name>
    <dbReference type="NCBI Taxonomy" id="33097"/>
    <lineage>
        <taxon>Eukaryota</taxon>
        <taxon>Viridiplantae</taxon>
        <taxon>Chlorophyta</taxon>
        <taxon>core chlorophytes</taxon>
        <taxon>Chlorophyceae</taxon>
        <taxon>CS clade</taxon>
        <taxon>Chlamydomonadales</taxon>
        <taxon>Volvocaceae</taxon>
        <taxon>Gonium</taxon>
    </lineage>
</organism>
<evidence type="ECO:0000313" key="1">
    <source>
        <dbReference type="EMBL" id="KXZ57083.1"/>
    </source>
</evidence>
<gene>
    <name evidence="1" type="ORF">GPECTOR_5000g1310</name>
</gene>